<reference evidence="1" key="1">
    <citation type="submission" date="2014-11" db="EMBL/GenBank/DDBJ databases">
        <authorList>
            <person name="Amaro Gonzalez C."/>
        </authorList>
    </citation>
    <scope>NUCLEOTIDE SEQUENCE</scope>
</reference>
<evidence type="ECO:0000313" key="1">
    <source>
        <dbReference type="EMBL" id="JAH31702.1"/>
    </source>
</evidence>
<organism evidence="1">
    <name type="scientific">Anguilla anguilla</name>
    <name type="common">European freshwater eel</name>
    <name type="synonym">Muraena anguilla</name>
    <dbReference type="NCBI Taxonomy" id="7936"/>
    <lineage>
        <taxon>Eukaryota</taxon>
        <taxon>Metazoa</taxon>
        <taxon>Chordata</taxon>
        <taxon>Craniata</taxon>
        <taxon>Vertebrata</taxon>
        <taxon>Euteleostomi</taxon>
        <taxon>Actinopterygii</taxon>
        <taxon>Neopterygii</taxon>
        <taxon>Teleostei</taxon>
        <taxon>Anguilliformes</taxon>
        <taxon>Anguillidae</taxon>
        <taxon>Anguilla</taxon>
    </lineage>
</organism>
<protein>
    <submittedName>
        <fullName evidence="1">Uncharacterized protein</fullName>
    </submittedName>
</protein>
<reference evidence="1" key="2">
    <citation type="journal article" date="2015" name="Fish Shellfish Immunol.">
        <title>Early steps in the European eel (Anguilla anguilla)-Vibrio vulnificus interaction in the gills: Role of the RtxA13 toxin.</title>
        <authorList>
            <person name="Callol A."/>
            <person name="Pajuelo D."/>
            <person name="Ebbesson L."/>
            <person name="Teles M."/>
            <person name="MacKenzie S."/>
            <person name="Amaro C."/>
        </authorList>
    </citation>
    <scope>NUCLEOTIDE SEQUENCE</scope>
</reference>
<sequence length="8" mass="922">MELKESSV</sequence>
<proteinExistence type="predicted"/>
<name>A0A0E9RS91_ANGAN</name>
<dbReference type="EMBL" id="GBXM01076875">
    <property type="protein sequence ID" value="JAH31702.1"/>
    <property type="molecule type" value="Transcribed_RNA"/>
</dbReference>
<accession>A0A0E9RS91</accession>